<comment type="subcellular location">
    <subcellularLocation>
        <location evidence="1">Cell inner membrane</location>
        <topology evidence="1">Multi-pass membrane protein</topology>
    </subcellularLocation>
</comment>
<dbReference type="PANTHER" id="PTHR30012:SF0">
    <property type="entry name" value="TYPE II SECRETION SYSTEM PROTEIN F-RELATED"/>
    <property type="match status" value="1"/>
</dbReference>
<protein>
    <recommendedName>
        <fullName evidence="9">Type II secretion system protein GspF domain-containing protein</fullName>
    </recommendedName>
</protein>
<keyword evidence="6 8" id="KW-1133">Transmembrane helix</keyword>
<dbReference type="AlphaFoldDB" id="X1JP10"/>
<evidence type="ECO:0000256" key="3">
    <source>
        <dbReference type="ARBA" id="ARBA00022475"/>
    </source>
</evidence>
<dbReference type="InterPro" id="IPR018076">
    <property type="entry name" value="T2SS_GspF_dom"/>
</dbReference>
<dbReference type="Gene3D" id="1.20.81.30">
    <property type="entry name" value="Type II secretion system (T2SS), domain F"/>
    <property type="match status" value="1"/>
</dbReference>
<evidence type="ECO:0000259" key="9">
    <source>
        <dbReference type="Pfam" id="PF00482"/>
    </source>
</evidence>
<dbReference type="PANTHER" id="PTHR30012">
    <property type="entry name" value="GENERAL SECRETION PATHWAY PROTEIN"/>
    <property type="match status" value="1"/>
</dbReference>
<dbReference type="InterPro" id="IPR003004">
    <property type="entry name" value="GspF/PilC"/>
</dbReference>
<evidence type="ECO:0000313" key="10">
    <source>
        <dbReference type="EMBL" id="GAH83190.1"/>
    </source>
</evidence>
<evidence type="ECO:0000256" key="5">
    <source>
        <dbReference type="ARBA" id="ARBA00022692"/>
    </source>
</evidence>
<reference evidence="10" key="1">
    <citation type="journal article" date="2014" name="Front. Microbiol.">
        <title>High frequency of phylogenetically diverse reductive dehalogenase-homologous genes in deep subseafloor sedimentary metagenomes.</title>
        <authorList>
            <person name="Kawai M."/>
            <person name="Futagami T."/>
            <person name="Toyoda A."/>
            <person name="Takaki Y."/>
            <person name="Nishi S."/>
            <person name="Hori S."/>
            <person name="Arai W."/>
            <person name="Tsubouchi T."/>
            <person name="Morono Y."/>
            <person name="Uchiyama I."/>
            <person name="Ito T."/>
            <person name="Fujiyama A."/>
            <person name="Inagaki F."/>
            <person name="Takami H."/>
        </authorList>
    </citation>
    <scope>NUCLEOTIDE SEQUENCE</scope>
    <source>
        <strain evidence="10">Expedition CK06-06</strain>
    </source>
</reference>
<keyword evidence="4" id="KW-0997">Cell inner membrane</keyword>
<keyword evidence="5 8" id="KW-0812">Transmembrane</keyword>
<dbReference type="Pfam" id="PF00482">
    <property type="entry name" value="T2SSF"/>
    <property type="match status" value="1"/>
</dbReference>
<keyword evidence="7 8" id="KW-0472">Membrane</keyword>
<evidence type="ECO:0000256" key="8">
    <source>
        <dbReference type="SAM" id="Phobius"/>
    </source>
</evidence>
<feature type="domain" description="Type II secretion system protein GspF" evidence="9">
    <location>
        <begin position="26"/>
        <end position="148"/>
    </location>
</feature>
<dbReference type="EMBL" id="BARU01040948">
    <property type="protein sequence ID" value="GAH83190.1"/>
    <property type="molecule type" value="Genomic_DNA"/>
</dbReference>
<gene>
    <name evidence="10" type="ORF">S03H2_63234</name>
</gene>
<evidence type="ECO:0000256" key="6">
    <source>
        <dbReference type="ARBA" id="ARBA00022989"/>
    </source>
</evidence>
<comment type="caution">
    <text evidence="10">The sequence shown here is derived from an EMBL/GenBank/DDBJ whole genome shotgun (WGS) entry which is preliminary data.</text>
</comment>
<name>X1JP10_9ZZZZ</name>
<feature type="non-terminal residue" evidence="10">
    <location>
        <position position="1"/>
    </location>
</feature>
<evidence type="ECO:0000256" key="2">
    <source>
        <dbReference type="ARBA" id="ARBA00005745"/>
    </source>
</evidence>
<dbReference type="InterPro" id="IPR042094">
    <property type="entry name" value="T2SS_GspF_sf"/>
</dbReference>
<evidence type="ECO:0000256" key="1">
    <source>
        <dbReference type="ARBA" id="ARBA00004429"/>
    </source>
</evidence>
<evidence type="ECO:0000256" key="4">
    <source>
        <dbReference type="ARBA" id="ARBA00022519"/>
    </source>
</evidence>
<dbReference type="GO" id="GO:0005886">
    <property type="term" value="C:plasma membrane"/>
    <property type="evidence" value="ECO:0007669"/>
    <property type="project" value="UniProtKB-SubCell"/>
</dbReference>
<dbReference type="FunFam" id="1.20.81.30:FF:000001">
    <property type="entry name" value="Type II secretion system protein F"/>
    <property type="match status" value="1"/>
</dbReference>
<evidence type="ECO:0000256" key="7">
    <source>
        <dbReference type="ARBA" id="ARBA00023136"/>
    </source>
</evidence>
<comment type="similarity">
    <text evidence="2">Belongs to the GSP F family.</text>
</comment>
<keyword evidence="3" id="KW-1003">Cell membrane</keyword>
<organism evidence="10">
    <name type="scientific">marine sediment metagenome</name>
    <dbReference type="NCBI Taxonomy" id="412755"/>
    <lineage>
        <taxon>unclassified sequences</taxon>
        <taxon>metagenomes</taxon>
        <taxon>ecological metagenomes</taxon>
    </lineage>
</organism>
<proteinExistence type="inferred from homology"/>
<feature type="transmembrane region" description="Helical" evidence="8">
    <location>
        <begin position="129"/>
        <end position="150"/>
    </location>
</feature>
<sequence>ATIDALLLRAPIISPIVRKTNSASMVRTLSSLIASGVPIVRCLEIISGALGNFYFKEAMAEAAEKVRKGEKLSEALKPYQNIYPLIVIQMIEVGEETGETSSILAKLADFFEEEVGRATENLASIIEPVIMLIIGAAVGFFAISMVQPMYSILGGL</sequence>
<accession>X1JP10</accession>